<organism evidence="1 2">
    <name type="scientific">Pipistrellus kuhlii</name>
    <name type="common">Kuhl's pipistrelle</name>
    <dbReference type="NCBI Taxonomy" id="59472"/>
    <lineage>
        <taxon>Eukaryota</taxon>
        <taxon>Metazoa</taxon>
        <taxon>Chordata</taxon>
        <taxon>Craniata</taxon>
        <taxon>Vertebrata</taxon>
        <taxon>Euteleostomi</taxon>
        <taxon>Mammalia</taxon>
        <taxon>Eutheria</taxon>
        <taxon>Laurasiatheria</taxon>
        <taxon>Chiroptera</taxon>
        <taxon>Yangochiroptera</taxon>
        <taxon>Vespertilionidae</taxon>
        <taxon>Pipistrellus</taxon>
    </lineage>
</organism>
<protein>
    <submittedName>
        <fullName evidence="1">Uncharacterized protein</fullName>
    </submittedName>
</protein>
<reference evidence="1 2" key="1">
    <citation type="journal article" date="2020" name="Nature">
        <title>Six reference-quality genomes reveal evolution of bat adaptations.</title>
        <authorList>
            <person name="Jebb D."/>
            <person name="Huang Z."/>
            <person name="Pippel M."/>
            <person name="Hughes G.M."/>
            <person name="Lavrichenko K."/>
            <person name="Devanna P."/>
            <person name="Winkler S."/>
            <person name="Jermiin L.S."/>
            <person name="Skirmuntt E.C."/>
            <person name="Katzourakis A."/>
            <person name="Burkitt-Gray L."/>
            <person name="Ray D.A."/>
            <person name="Sullivan K.A.M."/>
            <person name="Roscito J.G."/>
            <person name="Kirilenko B.M."/>
            <person name="Davalos L.M."/>
            <person name="Corthals A.P."/>
            <person name="Power M.L."/>
            <person name="Jones G."/>
            <person name="Ransome R.D."/>
            <person name="Dechmann D.K.N."/>
            <person name="Locatelli A.G."/>
            <person name="Puechmaille S.J."/>
            <person name="Fedrigo O."/>
            <person name="Jarvis E.D."/>
            <person name="Hiller M."/>
            <person name="Vernes S.C."/>
            <person name="Myers E.W."/>
            <person name="Teeling E.C."/>
        </authorList>
    </citation>
    <scope>NUCLEOTIDE SEQUENCE [LARGE SCALE GENOMIC DNA]</scope>
    <source>
        <strain evidence="1">MPipKuh1</strain>
        <tissue evidence="1">Flight muscle</tissue>
    </source>
</reference>
<dbReference type="AlphaFoldDB" id="A0A7J7UTI9"/>
<keyword evidence="2" id="KW-1185">Reference proteome</keyword>
<sequence length="160" mass="17455">MWQGRGLGGEGELCDAAGNFPGTQYAPRCHSQKRCPRGWGARWALFSAKAGEGRRGGVRSAPQPSCWPCLPGLDSPLPGPHREGTAQLDLLEAEDLLICTLPVHICMWAGRQMAPSKSRKPSWLWLRENDLSVGPELSCQSLGASWEICPCLSLNLSMDR</sequence>
<proteinExistence type="predicted"/>
<dbReference type="EMBL" id="JACAGB010000018">
    <property type="protein sequence ID" value="KAF6316217.1"/>
    <property type="molecule type" value="Genomic_DNA"/>
</dbReference>
<accession>A0A7J7UTI9</accession>
<comment type="caution">
    <text evidence="1">The sequence shown here is derived from an EMBL/GenBank/DDBJ whole genome shotgun (WGS) entry which is preliminary data.</text>
</comment>
<name>A0A7J7UTI9_PIPKU</name>
<evidence type="ECO:0000313" key="1">
    <source>
        <dbReference type="EMBL" id="KAF6316217.1"/>
    </source>
</evidence>
<gene>
    <name evidence="1" type="ORF">mPipKuh1_008723</name>
</gene>
<dbReference type="Proteomes" id="UP000558488">
    <property type="component" value="Unassembled WGS sequence"/>
</dbReference>
<evidence type="ECO:0000313" key="2">
    <source>
        <dbReference type="Proteomes" id="UP000558488"/>
    </source>
</evidence>